<feature type="transmembrane region" description="Helical" evidence="10">
    <location>
        <begin position="47"/>
        <end position="65"/>
    </location>
</feature>
<evidence type="ECO:0000256" key="6">
    <source>
        <dbReference type="ARBA" id="ARBA00022989"/>
    </source>
</evidence>
<keyword evidence="9 10" id="KW-0807">Transducer</keyword>
<evidence type="ECO:0000256" key="1">
    <source>
        <dbReference type="ARBA" id="ARBA00004651"/>
    </source>
</evidence>
<keyword evidence="7 10" id="KW-0472">Membrane</keyword>
<feature type="transmembrane region" description="Helical" evidence="10">
    <location>
        <begin position="303"/>
        <end position="325"/>
    </location>
</feature>
<dbReference type="InterPro" id="IPR004117">
    <property type="entry name" value="7tm6_olfct_rcpt"/>
</dbReference>
<dbReference type="GO" id="GO:0005886">
    <property type="term" value="C:plasma membrane"/>
    <property type="evidence" value="ECO:0007669"/>
    <property type="project" value="UniProtKB-SubCell"/>
</dbReference>
<feature type="transmembrane region" description="Helical" evidence="10">
    <location>
        <begin position="85"/>
        <end position="104"/>
    </location>
</feature>
<evidence type="ECO:0000256" key="7">
    <source>
        <dbReference type="ARBA" id="ARBA00023136"/>
    </source>
</evidence>
<feature type="transmembrane region" description="Helical" evidence="10">
    <location>
        <begin position="197"/>
        <end position="220"/>
    </location>
</feature>
<accession>A0A889XLC5</accession>
<reference evidence="11" key="1">
    <citation type="journal article" name="PLoS ONE">
        <title>Identification of chemosensory genes from the antennal transcriptome of Semiothisa cinerearia.</title>
        <authorList>
            <person name="Liu P."/>
            <person name="Zhang X."/>
            <person name="Meng R."/>
            <person name="Liu C."/>
            <person name="Li M."/>
            <person name="Zhang T."/>
        </authorList>
    </citation>
    <scope>NUCLEOTIDE SEQUENCE</scope>
</reference>
<dbReference type="GO" id="GO:0005549">
    <property type="term" value="F:odorant binding"/>
    <property type="evidence" value="ECO:0007669"/>
    <property type="project" value="InterPro"/>
</dbReference>
<feature type="transmembrane region" description="Helical" evidence="10">
    <location>
        <begin position="138"/>
        <end position="160"/>
    </location>
</feature>
<dbReference type="GO" id="GO:0004984">
    <property type="term" value="F:olfactory receptor activity"/>
    <property type="evidence" value="ECO:0007669"/>
    <property type="project" value="InterPro"/>
</dbReference>
<dbReference type="GO" id="GO:0007165">
    <property type="term" value="P:signal transduction"/>
    <property type="evidence" value="ECO:0007669"/>
    <property type="project" value="UniProtKB-KW"/>
</dbReference>
<protein>
    <recommendedName>
        <fullName evidence="10">Odorant receptor</fullName>
    </recommendedName>
</protein>
<evidence type="ECO:0000256" key="3">
    <source>
        <dbReference type="ARBA" id="ARBA00022606"/>
    </source>
</evidence>
<dbReference type="PANTHER" id="PTHR21137">
    <property type="entry name" value="ODORANT RECEPTOR"/>
    <property type="match status" value="1"/>
</dbReference>
<keyword evidence="3 10" id="KW-0716">Sensory transduction</keyword>
<proteinExistence type="evidence at transcript level"/>
<comment type="subcellular location">
    <subcellularLocation>
        <location evidence="1 10">Cell membrane</location>
        <topology evidence="1 10">Multi-pass membrane protein</topology>
    </subcellularLocation>
</comment>
<dbReference type="AlphaFoldDB" id="A0A889XLC5"/>
<evidence type="ECO:0000256" key="5">
    <source>
        <dbReference type="ARBA" id="ARBA00022725"/>
    </source>
</evidence>
<keyword evidence="8 10" id="KW-0675">Receptor</keyword>
<keyword evidence="6 10" id="KW-1133">Transmembrane helix</keyword>
<evidence type="ECO:0000313" key="11">
    <source>
        <dbReference type="EMBL" id="QRF70980.1"/>
    </source>
</evidence>
<keyword evidence="2" id="KW-1003">Cell membrane</keyword>
<organism evidence="11">
    <name type="scientific">Semiothisa cinerearia</name>
    <dbReference type="NCBI Taxonomy" id="2249628"/>
    <lineage>
        <taxon>Eukaryota</taxon>
        <taxon>Metazoa</taxon>
        <taxon>Ecdysozoa</taxon>
        <taxon>Arthropoda</taxon>
        <taxon>Hexapoda</taxon>
        <taxon>Insecta</taxon>
        <taxon>Pterygota</taxon>
        <taxon>Neoptera</taxon>
        <taxon>Endopterygota</taxon>
        <taxon>Lepidoptera</taxon>
        <taxon>Glossata</taxon>
        <taxon>Ditrysia</taxon>
        <taxon>Geometroidea</taxon>
        <taxon>Geometridae</taxon>
        <taxon>Ennominae</taxon>
        <taxon>Semiothisa</taxon>
    </lineage>
</organism>
<sequence>MEPTNKYQYKPSDTTKLFQKLSIILYLCGFVDFWIEDVKLPAKFVRLYNSFRIFIELLMFSFMVLEVGAFFTQNNLTEKQSADRLVYGISHPILYIYCLNLLYYKKEIREVLYRLAASLKDVYNDEEVEKHMLRKLKFYLMAYVTSCGSCMVFYGASAWIQYIRLGSPFTTVITAWPDTLDESHQAHIFRVLFYLIWWIYFTRVSASYILILSMFISLSFQYTNLQSYFSGLKRIFDSPLEQRDKEAQFLSAFETGVRLHLDTIWCKQECQRIYNIIFSAQLLQTVAELVSVMSMMINSERTVVNLGAVMSTTCGALISTGFLMWNAGDVTVEASYLPAAIYCSGWQNVRHASLQSRHLVIMAITQAQRPVVFTALGFVPISYETYLKIAKISYSVFSVVY</sequence>
<evidence type="ECO:0000256" key="4">
    <source>
        <dbReference type="ARBA" id="ARBA00022692"/>
    </source>
</evidence>
<dbReference type="PANTHER" id="PTHR21137:SF35">
    <property type="entry name" value="ODORANT RECEPTOR 19A-RELATED"/>
    <property type="match status" value="1"/>
</dbReference>
<comment type="similarity">
    <text evidence="10">Belongs to the insect chemoreceptor superfamily. Heteromeric odorant receptor channel (TC 1.A.69) family.</text>
</comment>
<evidence type="ECO:0000256" key="8">
    <source>
        <dbReference type="ARBA" id="ARBA00023170"/>
    </source>
</evidence>
<gene>
    <name evidence="11" type="primary">OR17</name>
</gene>
<evidence type="ECO:0000256" key="9">
    <source>
        <dbReference type="ARBA" id="ARBA00023224"/>
    </source>
</evidence>
<keyword evidence="4 10" id="KW-0812">Transmembrane</keyword>
<keyword evidence="5 10" id="KW-0552">Olfaction</keyword>
<name>A0A889XLC5_9NEOP</name>
<dbReference type="EMBL" id="MT380390">
    <property type="protein sequence ID" value="QRF70980.1"/>
    <property type="molecule type" value="mRNA"/>
</dbReference>
<evidence type="ECO:0000256" key="2">
    <source>
        <dbReference type="ARBA" id="ARBA00022475"/>
    </source>
</evidence>
<dbReference type="Pfam" id="PF02949">
    <property type="entry name" value="7tm_6"/>
    <property type="match status" value="1"/>
</dbReference>
<comment type="caution">
    <text evidence="10">Lacks conserved residue(s) required for the propagation of feature annotation.</text>
</comment>
<evidence type="ECO:0000256" key="10">
    <source>
        <dbReference type="RuleBase" id="RU351113"/>
    </source>
</evidence>